<protein>
    <recommendedName>
        <fullName evidence="4">Lipoprotein</fullName>
    </recommendedName>
</protein>
<dbReference type="Proteomes" id="UP000007797">
    <property type="component" value="Unassembled WGS sequence"/>
</dbReference>
<name>F4PZY8_CACFS</name>
<dbReference type="GeneID" id="14871017"/>
<dbReference type="EMBL" id="GL883017">
    <property type="protein sequence ID" value="EGG18902.1"/>
    <property type="molecule type" value="Genomic_DNA"/>
</dbReference>
<gene>
    <name evidence="2" type="ORF">DFA_02641</name>
</gene>
<proteinExistence type="predicted"/>
<evidence type="ECO:0000313" key="3">
    <source>
        <dbReference type="Proteomes" id="UP000007797"/>
    </source>
</evidence>
<dbReference type="AlphaFoldDB" id="F4PZY8"/>
<accession>F4PZY8</accession>
<dbReference type="RefSeq" id="XP_004357364.1">
    <property type="nucleotide sequence ID" value="XM_004357308.1"/>
</dbReference>
<dbReference type="KEGG" id="dfa:DFA_02641"/>
<organism evidence="2 3">
    <name type="scientific">Cavenderia fasciculata</name>
    <name type="common">Slime mold</name>
    <name type="synonym">Dictyostelium fasciculatum</name>
    <dbReference type="NCBI Taxonomy" id="261658"/>
    <lineage>
        <taxon>Eukaryota</taxon>
        <taxon>Amoebozoa</taxon>
        <taxon>Evosea</taxon>
        <taxon>Eumycetozoa</taxon>
        <taxon>Dictyostelia</taxon>
        <taxon>Acytosteliales</taxon>
        <taxon>Cavenderiaceae</taxon>
        <taxon>Cavenderia</taxon>
    </lineage>
</organism>
<feature type="signal peptide" evidence="1">
    <location>
        <begin position="1"/>
        <end position="21"/>
    </location>
</feature>
<keyword evidence="3" id="KW-1185">Reference proteome</keyword>
<feature type="chain" id="PRO_5003313476" description="Lipoprotein" evidence="1">
    <location>
        <begin position="22"/>
        <end position="157"/>
    </location>
</feature>
<evidence type="ECO:0000313" key="2">
    <source>
        <dbReference type="EMBL" id="EGG18902.1"/>
    </source>
</evidence>
<keyword evidence="1" id="KW-0732">Signal</keyword>
<reference evidence="3" key="1">
    <citation type="journal article" date="2011" name="Genome Res.">
        <title>Phylogeny-wide analysis of social amoeba genomes highlights ancient origins for complex intercellular communication.</title>
        <authorList>
            <person name="Heidel A.J."/>
            <person name="Lawal H.M."/>
            <person name="Felder M."/>
            <person name="Schilde C."/>
            <person name="Helps N.R."/>
            <person name="Tunggal B."/>
            <person name="Rivero F."/>
            <person name="John U."/>
            <person name="Schleicher M."/>
            <person name="Eichinger L."/>
            <person name="Platzer M."/>
            <person name="Noegel A.A."/>
            <person name="Schaap P."/>
            <person name="Gloeckner G."/>
        </authorList>
    </citation>
    <scope>NUCLEOTIDE SEQUENCE [LARGE SCALE GENOMIC DNA]</scope>
    <source>
        <strain evidence="3">SH3</strain>
    </source>
</reference>
<sequence>MKSILFITLIALTIFISTCSSYPTSLVQGDYNVFWTDQVCTSSGVTTVSRNEDGYQANFTMPTALPIRLVNITVGYDGSLSGLGAIYLNGDMSFTQIKGVITQFGAFTVTYVPNGPYFTRPITAYYLLTTCKSISSNVDQEQYTANFNNNNGQYSPY</sequence>
<evidence type="ECO:0008006" key="4">
    <source>
        <dbReference type="Google" id="ProtNLM"/>
    </source>
</evidence>
<evidence type="ECO:0000256" key="1">
    <source>
        <dbReference type="SAM" id="SignalP"/>
    </source>
</evidence>